<dbReference type="Gene3D" id="3.40.190.10">
    <property type="entry name" value="Periplasmic binding protein-like II"/>
    <property type="match status" value="1"/>
</dbReference>
<dbReference type="Gene3D" id="3.10.105.10">
    <property type="entry name" value="Dipeptide-binding Protein, Domain 3"/>
    <property type="match status" value="1"/>
</dbReference>
<evidence type="ECO:0000256" key="1">
    <source>
        <dbReference type="ARBA" id="ARBA00005695"/>
    </source>
</evidence>
<reference evidence="6 7" key="1">
    <citation type="journal article" date="2021" name="Int. J. Syst. Evol. Microbiol.">
        <title>Amazonocrinis nigriterrae gen. nov., sp. nov., Atlanticothrix silvestris gen. nov., sp. nov. and Dendronalium phyllosphericum gen. nov., sp. nov., nostocacean cyanobacteria from Brazilian environments.</title>
        <authorList>
            <person name="Alvarenga D.O."/>
            <person name="Andreote A.P.D."/>
            <person name="Branco L.H.Z."/>
            <person name="Delbaje E."/>
            <person name="Cruz R.B."/>
            <person name="Varani A.M."/>
            <person name="Fiore M.F."/>
        </authorList>
    </citation>
    <scope>NUCLEOTIDE SEQUENCE [LARGE SCALE GENOMIC DNA]</scope>
    <source>
        <strain evidence="6 7">CENA369</strain>
    </source>
</reference>
<comment type="caution">
    <text evidence="6">The sequence shown here is derived from an EMBL/GenBank/DDBJ whole genome shotgun (WGS) entry which is preliminary data.</text>
</comment>
<dbReference type="GO" id="GO:0043190">
    <property type="term" value="C:ATP-binding cassette (ABC) transporter complex"/>
    <property type="evidence" value="ECO:0007669"/>
    <property type="project" value="InterPro"/>
</dbReference>
<feature type="domain" description="Solute-binding protein family 5" evidence="5">
    <location>
        <begin position="89"/>
        <end position="475"/>
    </location>
</feature>
<dbReference type="Gene3D" id="3.90.76.10">
    <property type="entry name" value="Dipeptide-binding Protein, Domain 1"/>
    <property type="match status" value="1"/>
</dbReference>
<gene>
    <name evidence="6" type="ORF">I8752_35220</name>
</gene>
<protein>
    <submittedName>
        <fullName evidence="6">ABC transporter substrate-binding protein</fullName>
    </submittedName>
</protein>
<dbReference type="PANTHER" id="PTHR30290">
    <property type="entry name" value="PERIPLASMIC BINDING COMPONENT OF ABC TRANSPORTER"/>
    <property type="match status" value="1"/>
</dbReference>
<keyword evidence="7" id="KW-1185">Reference proteome</keyword>
<keyword evidence="4" id="KW-0472">Membrane</keyword>
<keyword evidence="3" id="KW-0732">Signal</keyword>
<dbReference type="InterPro" id="IPR039424">
    <property type="entry name" value="SBP_5"/>
</dbReference>
<dbReference type="SUPFAM" id="SSF53850">
    <property type="entry name" value="Periplasmic binding protein-like II"/>
    <property type="match status" value="1"/>
</dbReference>
<dbReference type="EMBL" id="JAECZA010000313">
    <property type="protein sequence ID" value="MBH8578106.1"/>
    <property type="molecule type" value="Genomic_DNA"/>
</dbReference>
<proteinExistence type="inferred from homology"/>
<sequence>MSYFKLLKNNKKYNLIRHRWLVIVLTLVTAIAIIISNQINLTTQAKPISQIIVSVPNEPTTFNPALILESAYTLLFNYEGLVKENGHGEIEPCLAESWQTSPDKTQVIFTLRKGLKWSDGKSLTAEDVVFTYNEIYANPLIPTYAKDFFLIGKNRTFPKVRKLDDLRVEFTLPEPFAPFIRATKLEILPAHVFRESVKQKDTEGRPKFLSTWGTDTPPKNIIVNGPYIIESYTPSQRITFRKNPYYWRKDNQGNSQPYIERVIAQIIPNQDTALVQFRSRGLDYINVNTNYFSLLKHEEGKGKFTIYNGGLFIGSSAITFNLNKGSRNSKLLVDPIKSQWFNKVEFRQAIAYAINRQQILNNIYRGLGQLQNSPIAVQSKYYLSIKAGLKLYEYNLQKAKDLLLKVGFKYNNQGHLLDNQGNLVRFTLTTNASNNILQAMGVIIKENLLNLGITIDFNPVATNIFINKLTQTFDWECQLLEVAVGQEPNDWANVWLTDAGLHFFNPPSPPGQTPITGREIASWERKVGDLYMQAASELDEAKRKAIYAETQRITQEYLPFIYLVNPLSMVAVRNRIQGIEHSALTGTFWNPYDLKLIQTN</sequence>
<keyword evidence="2" id="KW-0813">Transport</keyword>
<dbReference type="GO" id="GO:0015833">
    <property type="term" value="P:peptide transport"/>
    <property type="evidence" value="ECO:0007669"/>
    <property type="project" value="TreeGrafter"/>
</dbReference>
<evidence type="ECO:0000256" key="4">
    <source>
        <dbReference type="SAM" id="Phobius"/>
    </source>
</evidence>
<dbReference type="CDD" id="cd08500">
    <property type="entry name" value="PBP2_NikA_DppA_OppA_like_4"/>
    <property type="match status" value="1"/>
</dbReference>
<dbReference type="AlphaFoldDB" id="A0A8J7ILX6"/>
<evidence type="ECO:0000313" key="7">
    <source>
        <dbReference type="Proteomes" id="UP000662314"/>
    </source>
</evidence>
<evidence type="ECO:0000259" key="5">
    <source>
        <dbReference type="Pfam" id="PF00496"/>
    </source>
</evidence>
<feature type="transmembrane region" description="Helical" evidence="4">
    <location>
        <begin position="20"/>
        <end position="39"/>
    </location>
</feature>
<dbReference type="FunFam" id="3.90.76.10:FF:000004">
    <property type="entry name" value="Peptide ABC transporter substrate-binding protein"/>
    <property type="match status" value="1"/>
</dbReference>
<dbReference type="InterPro" id="IPR000914">
    <property type="entry name" value="SBP_5_dom"/>
</dbReference>
<keyword evidence="4" id="KW-0812">Transmembrane</keyword>
<evidence type="ECO:0000256" key="3">
    <source>
        <dbReference type="ARBA" id="ARBA00022729"/>
    </source>
</evidence>
<dbReference type="RefSeq" id="WP_214436776.1">
    <property type="nucleotide sequence ID" value="NZ_CAWPUQ010000252.1"/>
</dbReference>
<accession>A0A8J7ILX6</accession>
<comment type="similarity">
    <text evidence="1">Belongs to the bacterial solute-binding protein 5 family.</text>
</comment>
<dbReference type="InterPro" id="IPR030678">
    <property type="entry name" value="Peptide/Ni-bd"/>
</dbReference>
<dbReference type="Proteomes" id="UP000662314">
    <property type="component" value="Unassembled WGS sequence"/>
</dbReference>
<keyword evidence="4" id="KW-1133">Transmembrane helix</keyword>
<name>A0A8J7ILX6_9NOST</name>
<dbReference type="PANTHER" id="PTHR30290:SF9">
    <property type="entry name" value="OLIGOPEPTIDE-BINDING PROTEIN APPA"/>
    <property type="match status" value="1"/>
</dbReference>
<dbReference type="GO" id="GO:1904680">
    <property type="term" value="F:peptide transmembrane transporter activity"/>
    <property type="evidence" value="ECO:0007669"/>
    <property type="project" value="TreeGrafter"/>
</dbReference>
<dbReference type="PIRSF" id="PIRSF002741">
    <property type="entry name" value="MppA"/>
    <property type="match status" value="1"/>
</dbReference>
<dbReference type="Pfam" id="PF00496">
    <property type="entry name" value="SBP_bac_5"/>
    <property type="match status" value="1"/>
</dbReference>
<dbReference type="GO" id="GO:0042597">
    <property type="term" value="C:periplasmic space"/>
    <property type="evidence" value="ECO:0007669"/>
    <property type="project" value="UniProtKB-ARBA"/>
</dbReference>
<evidence type="ECO:0000256" key="2">
    <source>
        <dbReference type="ARBA" id="ARBA00022448"/>
    </source>
</evidence>
<evidence type="ECO:0000313" key="6">
    <source>
        <dbReference type="EMBL" id="MBH8578106.1"/>
    </source>
</evidence>
<organism evidence="6 7">
    <name type="scientific">Dendronalium phyllosphericum CENA369</name>
    <dbReference type="NCBI Taxonomy" id="1725256"/>
    <lineage>
        <taxon>Bacteria</taxon>
        <taxon>Bacillati</taxon>
        <taxon>Cyanobacteriota</taxon>
        <taxon>Cyanophyceae</taxon>
        <taxon>Nostocales</taxon>
        <taxon>Nostocaceae</taxon>
        <taxon>Dendronalium</taxon>
        <taxon>Dendronalium phyllosphericum</taxon>
    </lineage>
</organism>